<keyword evidence="1" id="KW-0805">Transcription regulation</keyword>
<evidence type="ECO:0000256" key="1">
    <source>
        <dbReference type="ARBA" id="ARBA00023015"/>
    </source>
</evidence>
<dbReference type="InterPro" id="IPR018060">
    <property type="entry name" value="HTH_AraC"/>
</dbReference>
<evidence type="ECO:0000313" key="6">
    <source>
        <dbReference type="Proteomes" id="UP000199379"/>
    </source>
</evidence>
<feature type="domain" description="HTH araC/xylS-type" evidence="4">
    <location>
        <begin position="172"/>
        <end position="270"/>
    </location>
</feature>
<dbReference type="GO" id="GO:0003700">
    <property type="term" value="F:DNA-binding transcription factor activity"/>
    <property type="evidence" value="ECO:0007669"/>
    <property type="project" value="InterPro"/>
</dbReference>
<dbReference type="EMBL" id="FNYD01000001">
    <property type="protein sequence ID" value="SEI43863.1"/>
    <property type="molecule type" value="Genomic_DNA"/>
</dbReference>
<keyword evidence="6" id="KW-1185">Reference proteome</keyword>
<name>A0A1H6QJQ7_9RHOB</name>
<proteinExistence type="predicted"/>
<organism evidence="5 6">
    <name type="scientific">Cribrihabitans marinus</name>
    <dbReference type="NCBI Taxonomy" id="1227549"/>
    <lineage>
        <taxon>Bacteria</taxon>
        <taxon>Pseudomonadati</taxon>
        <taxon>Pseudomonadota</taxon>
        <taxon>Alphaproteobacteria</taxon>
        <taxon>Rhodobacterales</taxon>
        <taxon>Paracoccaceae</taxon>
        <taxon>Cribrihabitans</taxon>
    </lineage>
</organism>
<accession>A0A1H6QJQ7</accession>
<evidence type="ECO:0000256" key="3">
    <source>
        <dbReference type="ARBA" id="ARBA00023163"/>
    </source>
</evidence>
<dbReference type="SMART" id="SM00342">
    <property type="entry name" value="HTH_ARAC"/>
    <property type="match status" value="1"/>
</dbReference>
<dbReference type="OrthoDB" id="9814125at2"/>
<keyword evidence="2" id="KW-0238">DNA-binding</keyword>
<dbReference type="PROSITE" id="PS01124">
    <property type="entry name" value="HTH_ARAC_FAMILY_2"/>
    <property type="match status" value="1"/>
</dbReference>
<dbReference type="SUPFAM" id="SSF51215">
    <property type="entry name" value="Regulatory protein AraC"/>
    <property type="match status" value="1"/>
</dbReference>
<evidence type="ECO:0000259" key="4">
    <source>
        <dbReference type="PROSITE" id="PS01124"/>
    </source>
</evidence>
<dbReference type="SUPFAM" id="SSF46689">
    <property type="entry name" value="Homeodomain-like"/>
    <property type="match status" value="1"/>
</dbReference>
<evidence type="ECO:0000313" key="5">
    <source>
        <dbReference type="EMBL" id="SEI43863.1"/>
    </source>
</evidence>
<dbReference type="GO" id="GO:0043565">
    <property type="term" value="F:sequence-specific DNA binding"/>
    <property type="evidence" value="ECO:0007669"/>
    <property type="project" value="InterPro"/>
</dbReference>
<dbReference type="Gene3D" id="1.10.10.60">
    <property type="entry name" value="Homeodomain-like"/>
    <property type="match status" value="1"/>
</dbReference>
<dbReference type="AlphaFoldDB" id="A0A1H6QJQ7"/>
<gene>
    <name evidence="5" type="ORF">SAMN05444007_101186</name>
</gene>
<dbReference type="RefSeq" id="WP_092361628.1">
    <property type="nucleotide sequence ID" value="NZ_BMGV01000001.1"/>
</dbReference>
<dbReference type="Pfam" id="PF12833">
    <property type="entry name" value="HTH_18"/>
    <property type="match status" value="1"/>
</dbReference>
<dbReference type="STRING" id="1227549.SAMN05444007_101186"/>
<evidence type="ECO:0000256" key="2">
    <source>
        <dbReference type="ARBA" id="ARBA00023125"/>
    </source>
</evidence>
<dbReference type="Proteomes" id="UP000199379">
    <property type="component" value="Unassembled WGS sequence"/>
</dbReference>
<keyword evidence="3" id="KW-0804">Transcription</keyword>
<dbReference type="InterPro" id="IPR037923">
    <property type="entry name" value="HTH-like"/>
</dbReference>
<reference evidence="5 6" key="1">
    <citation type="submission" date="2016-10" db="EMBL/GenBank/DDBJ databases">
        <authorList>
            <person name="de Groot N.N."/>
        </authorList>
    </citation>
    <scope>NUCLEOTIDE SEQUENCE [LARGE SCALE GENOMIC DNA]</scope>
    <source>
        <strain evidence="5 6">DSM 29340</strain>
    </source>
</reference>
<dbReference type="InterPro" id="IPR009057">
    <property type="entry name" value="Homeodomain-like_sf"/>
</dbReference>
<sequence>MNFFEQTELSTAAAAHLGLYSLPQLAPLGRWQLELLHDRPAHLLIWITRGQALARFDGARAGVGVHNAIFLPARHAFSFEAGGQCFGQALLIPATLDLPLPDQPQHLRIRDVAGQNELTGLLEALGREQTSGRPLRQAAMQAHAALIGIWMQRQIAAEPPAAKPGAARRLTRRYFARLARHHADGGAMAEHAAALGVTPTHLTRVCKSETGLTAASLLTQRVLHEARRRLAQEGGPARRIAADLGFGSAAYFTRFMQHHTGRTPSALRGTTS</sequence>
<protein>
    <submittedName>
        <fullName evidence="5">Transcriptional regulator, AraC family</fullName>
    </submittedName>
</protein>
<dbReference type="PANTHER" id="PTHR11019">
    <property type="entry name" value="HTH-TYPE TRANSCRIPTIONAL REGULATOR NIMR"/>
    <property type="match status" value="1"/>
</dbReference>
<dbReference type="PANTHER" id="PTHR11019:SF199">
    <property type="entry name" value="HTH-TYPE TRANSCRIPTIONAL REGULATOR NIMR"/>
    <property type="match status" value="1"/>
</dbReference>